<proteinExistence type="predicted"/>
<evidence type="ECO:0000313" key="4">
    <source>
        <dbReference type="EMBL" id="PIR86494.1"/>
    </source>
</evidence>
<dbReference type="InterPro" id="IPR036412">
    <property type="entry name" value="HAD-like_sf"/>
</dbReference>
<keyword evidence="3" id="KW-0460">Magnesium</keyword>
<dbReference type="Pfam" id="PF12710">
    <property type="entry name" value="HAD"/>
    <property type="match status" value="1"/>
</dbReference>
<evidence type="ECO:0000256" key="2">
    <source>
        <dbReference type="ARBA" id="ARBA00022801"/>
    </source>
</evidence>
<keyword evidence="2 4" id="KW-0378">Hydrolase</keyword>
<sequence>MSESPVRNSHRRGPQKVYSKNIDAKVTSNGVRKKRVAIFDVDGTIFRSSLLIQLVERLIKNEIFPESARSAYERQQKKWLEREGDYGAYIDAMVRAFKKNLKGVHYGKLVEASEQVTLEQEKYVYRYTRDLLKDLKSKDYYLLAISHSPKTILDKFCPRMGFDKAYGTIYEIGPQDLFTGNMVDEHFMYNKAAVVRRAIEKENLTLSNSIGIGDTESDIPFLELVAKPVCFNPNSRLYKYAKRNAWKVVVERKDVVYEL</sequence>
<evidence type="ECO:0000256" key="1">
    <source>
        <dbReference type="ARBA" id="ARBA00022723"/>
    </source>
</evidence>
<dbReference type="AlphaFoldDB" id="A0A2H0UJB8"/>
<dbReference type="EMBL" id="PFBF01000010">
    <property type="protein sequence ID" value="PIR86494.1"/>
    <property type="molecule type" value="Genomic_DNA"/>
</dbReference>
<protein>
    <submittedName>
        <fullName evidence="4">HAD-IB family hydrolase</fullName>
    </submittedName>
</protein>
<name>A0A2H0UJB8_9BACT</name>
<dbReference type="InterPro" id="IPR023214">
    <property type="entry name" value="HAD_sf"/>
</dbReference>
<dbReference type="SUPFAM" id="SSF56784">
    <property type="entry name" value="HAD-like"/>
    <property type="match status" value="1"/>
</dbReference>
<evidence type="ECO:0000256" key="3">
    <source>
        <dbReference type="ARBA" id="ARBA00022842"/>
    </source>
</evidence>
<dbReference type="GO" id="GO:0016787">
    <property type="term" value="F:hydrolase activity"/>
    <property type="evidence" value="ECO:0007669"/>
    <property type="project" value="UniProtKB-KW"/>
</dbReference>
<gene>
    <name evidence="4" type="ORF">COU13_00605</name>
</gene>
<dbReference type="PANTHER" id="PTHR43344">
    <property type="entry name" value="PHOSPHOSERINE PHOSPHATASE"/>
    <property type="match status" value="1"/>
</dbReference>
<accession>A0A2H0UJB8</accession>
<evidence type="ECO:0000313" key="5">
    <source>
        <dbReference type="Proteomes" id="UP000230706"/>
    </source>
</evidence>
<dbReference type="NCBIfam" id="TIGR01490">
    <property type="entry name" value="HAD-SF-IB-hyp1"/>
    <property type="match status" value="1"/>
</dbReference>
<dbReference type="InterPro" id="IPR050582">
    <property type="entry name" value="HAD-like_SerB"/>
</dbReference>
<dbReference type="PANTHER" id="PTHR43344:SF13">
    <property type="entry name" value="PHOSPHATASE RV3661-RELATED"/>
    <property type="match status" value="1"/>
</dbReference>
<keyword evidence="1" id="KW-0479">Metal-binding</keyword>
<dbReference type="Gene3D" id="3.40.50.1000">
    <property type="entry name" value="HAD superfamily/HAD-like"/>
    <property type="match status" value="1"/>
</dbReference>
<dbReference type="NCBIfam" id="TIGR01488">
    <property type="entry name" value="HAD-SF-IB"/>
    <property type="match status" value="1"/>
</dbReference>
<organism evidence="4 5">
    <name type="scientific">Candidatus Kaiserbacteria bacterium CG10_big_fil_rev_8_21_14_0_10_43_70</name>
    <dbReference type="NCBI Taxonomy" id="1974605"/>
    <lineage>
        <taxon>Bacteria</taxon>
        <taxon>Candidatus Kaiseribacteriota</taxon>
    </lineage>
</organism>
<dbReference type="Gene3D" id="1.20.1440.100">
    <property type="entry name" value="SG protein - dephosphorylation function"/>
    <property type="match status" value="1"/>
</dbReference>
<dbReference type="GO" id="GO:0046872">
    <property type="term" value="F:metal ion binding"/>
    <property type="evidence" value="ECO:0007669"/>
    <property type="project" value="UniProtKB-KW"/>
</dbReference>
<dbReference type="Proteomes" id="UP000230706">
    <property type="component" value="Unassembled WGS sequence"/>
</dbReference>
<reference evidence="5" key="1">
    <citation type="submission" date="2017-09" db="EMBL/GenBank/DDBJ databases">
        <title>Depth-based differentiation of microbial function through sediment-hosted aquifers and enrichment of novel symbionts in the deep terrestrial subsurface.</title>
        <authorList>
            <person name="Probst A.J."/>
            <person name="Ladd B."/>
            <person name="Jarett J.K."/>
            <person name="Geller-Mcgrath D.E."/>
            <person name="Sieber C.M.K."/>
            <person name="Emerson J.B."/>
            <person name="Anantharaman K."/>
            <person name="Thomas B.C."/>
            <person name="Malmstrom R."/>
            <person name="Stieglmeier M."/>
            <person name="Klingl A."/>
            <person name="Woyke T."/>
            <person name="Ryan C.M."/>
            <person name="Banfield J.F."/>
        </authorList>
    </citation>
    <scope>NUCLEOTIDE SEQUENCE [LARGE SCALE GENOMIC DNA]</scope>
</reference>
<comment type="caution">
    <text evidence="4">The sequence shown here is derived from an EMBL/GenBank/DDBJ whole genome shotgun (WGS) entry which is preliminary data.</text>
</comment>
<dbReference type="InterPro" id="IPR006385">
    <property type="entry name" value="HAD_hydro_SerB1"/>
</dbReference>